<keyword evidence="3" id="KW-1185">Reference proteome</keyword>
<reference evidence="3" key="1">
    <citation type="journal article" date="2019" name="Int. J. Syst. Evol. Microbiol.">
        <title>The Global Catalogue of Microorganisms (GCM) 10K type strain sequencing project: providing services to taxonomists for standard genome sequencing and annotation.</title>
        <authorList>
            <consortium name="The Broad Institute Genomics Platform"/>
            <consortium name="The Broad Institute Genome Sequencing Center for Infectious Disease"/>
            <person name="Wu L."/>
            <person name="Ma J."/>
        </authorList>
    </citation>
    <scope>NUCLEOTIDE SEQUENCE [LARGE SCALE GENOMIC DNA]</scope>
    <source>
        <strain evidence="3">KCTC 42875</strain>
    </source>
</reference>
<dbReference type="RefSeq" id="WP_386760176.1">
    <property type="nucleotide sequence ID" value="NZ_JBHRXK010000012.1"/>
</dbReference>
<gene>
    <name evidence="2" type="ORF">ACFOLC_15530</name>
</gene>
<name>A0ABV7RSS3_9GAMM</name>
<comment type="caution">
    <text evidence="2">The sequence shown here is derived from an EMBL/GenBank/DDBJ whole genome shotgun (WGS) entry which is preliminary data.</text>
</comment>
<dbReference type="SUPFAM" id="SSF82171">
    <property type="entry name" value="DPP6 N-terminal domain-like"/>
    <property type="match status" value="1"/>
</dbReference>
<dbReference type="PROSITE" id="PS51257">
    <property type="entry name" value="PROKAR_LIPOPROTEIN"/>
    <property type="match status" value="1"/>
</dbReference>
<feature type="chain" id="PRO_5046241227" description="WD40 repeat domain-containing protein" evidence="1">
    <location>
        <begin position="23"/>
        <end position="291"/>
    </location>
</feature>
<protein>
    <recommendedName>
        <fullName evidence="4">WD40 repeat domain-containing protein</fullName>
    </recommendedName>
</protein>
<dbReference type="InterPro" id="IPR015943">
    <property type="entry name" value="WD40/YVTN_repeat-like_dom_sf"/>
</dbReference>
<evidence type="ECO:0008006" key="4">
    <source>
        <dbReference type="Google" id="ProtNLM"/>
    </source>
</evidence>
<evidence type="ECO:0000313" key="3">
    <source>
        <dbReference type="Proteomes" id="UP001595740"/>
    </source>
</evidence>
<proteinExistence type="predicted"/>
<dbReference type="EMBL" id="JBHRXK010000012">
    <property type="protein sequence ID" value="MFC3552415.1"/>
    <property type="molecule type" value="Genomic_DNA"/>
</dbReference>
<organism evidence="2 3">
    <name type="scientific">Lysobacter cavernae</name>
    <dbReference type="NCBI Taxonomy" id="1685901"/>
    <lineage>
        <taxon>Bacteria</taxon>
        <taxon>Pseudomonadati</taxon>
        <taxon>Pseudomonadota</taxon>
        <taxon>Gammaproteobacteria</taxon>
        <taxon>Lysobacterales</taxon>
        <taxon>Lysobacteraceae</taxon>
        <taxon>Lysobacter</taxon>
    </lineage>
</organism>
<feature type="signal peptide" evidence="1">
    <location>
        <begin position="1"/>
        <end position="22"/>
    </location>
</feature>
<keyword evidence="1" id="KW-0732">Signal</keyword>
<dbReference type="Gene3D" id="2.130.10.10">
    <property type="entry name" value="YVTN repeat-like/Quinoprotein amine dehydrogenase"/>
    <property type="match status" value="1"/>
</dbReference>
<evidence type="ECO:0000313" key="2">
    <source>
        <dbReference type="EMBL" id="MFC3552415.1"/>
    </source>
</evidence>
<evidence type="ECO:0000256" key="1">
    <source>
        <dbReference type="SAM" id="SignalP"/>
    </source>
</evidence>
<accession>A0ABV7RSS3</accession>
<sequence length="291" mass="31820">MKAVYISLALLALSGCSNHAGAKYRFIESQENVDSSIFFFSKDALVSDGGCRFFHIDTMTHSKDCDLPDTPRWVTPDPSGNLLFVTSSRNEVSTPNNNATDSFHSYIFDVNGKKVIFSENKALYSSPIAIHPSGKLIATTELSNPDKPETASIKLSDDKKHKVFSTVPAGNVADLRFKGSELIIAEMWDGSQLTLCVRESRLQVCDVAAPDLGTPHFLSSPDGRFIVTPEQQSITVREIRNGGLSLKIPLDTSLETGRFAAFSSDGHRLVIKGNLDNNGTKSYGFVVVQLR</sequence>
<dbReference type="Proteomes" id="UP001595740">
    <property type="component" value="Unassembled WGS sequence"/>
</dbReference>